<evidence type="ECO:0000313" key="11">
    <source>
        <dbReference type="Proteomes" id="UP001302349"/>
    </source>
</evidence>
<feature type="transmembrane region" description="Helical" evidence="7">
    <location>
        <begin position="327"/>
        <end position="349"/>
    </location>
</feature>
<protein>
    <submittedName>
        <fullName evidence="10">FtsX-like permease family protein</fullName>
    </submittedName>
</protein>
<feature type="domain" description="ABC3 transporter permease C-terminal" evidence="8">
    <location>
        <begin position="280"/>
        <end position="401"/>
    </location>
</feature>
<evidence type="ECO:0000256" key="3">
    <source>
        <dbReference type="ARBA" id="ARBA00022475"/>
    </source>
</evidence>
<keyword evidence="3" id="KW-1003">Cell membrane</keyword>
<keyword evidence="11" id="KW-1185">Reference proteome</keyword>
<organism evidence="10 11">
    <name type="scientific">Imperialibacter roseus</name>
    <dbReference type="NCBI Taxonomy" id="1324217"/>
    <lineage>
        <taxon>Bacteria</taxon>
        <taxon>Pseudomonadati</taxon>
        <taxon>Bacteroidota</taxon>
        <taxon>Cytophagia</taxon>
        <taxon>Cytophagales</taxon>
        <taxon>Flammeovirgaceae</taxon>
        <taxon>Imperialibacter</taxon>
    </lineage>
</organism>
<gene>
    <name evidence="10" type="ORF">RT717_23680</name>
</gene>
<evidence type="ECO:0000256" key="7">
    <source>
        <dbReference type="SAM" id="Phobius"/>
    </source>
</evidence>
<name>A0ABZ0IP00_9BACT</name>
<dbReference type="InterPro" id="IPR003838">
    <property type="entry name" value="ABC3_permease_C"/>
</dbReference>
<dbReference type="PANTHER" id="PTHR30489">
    <property type="entry name" value="LIPOPROTEIN-RELEASING SYSTEM TRANSMEMBRANE PROTEIN LOLE"/>
    <property type="match status" value="1"/>
</dbReference>
<evidence type="ECO:0000256" key="4">
    <source>
        <dbReference type="ARBA" id="ARBA00022692"/>
    </source>
</evidence>
<evidence type="ECO:0000256" key="6">
    <source>
        <dbReference type="ARBA" id="ARBA00023136"/>
    </source>
</evidence>
<comment type="similarity">
    <text evidence="2">Belongs to the ABC-4 integral membrane protein family. LolC/E subfamily.</text>
</comment>
<evidence type="ECO:0000256" key="1">
    <source>
        <dbReference type="ARBA" id="ARBA00004651"/>
    </source>
</evidence>
<keyword evidence="6 7" id="KW-0472">Membrane</keyword>
<keyword evidence="5 7" id="KW-1133">Transmembrane helix</keyword>
<dbReference type="PANTHER" id="PTHR30489:SF0">
    <property type="entry name" value="LIPOPROTEIN-RELEASING SYSTEM TRANSMEMBRANE PROTEIN LOLE"/>
    <property type="match status" value="1"/>
</dbReference>
<dbReference type="RefSeq" id="WP_317488817.1">
    <property type="nucleotide sequence ID" value="NZ_CP136051.1"/>
</dbReference>
<feature type="transmembrane region" description="Helical" evidence="7">
    <location>
        <begin position="274"/>
        <end position="300"/>
    </location>
</feature>
<feature type="domain" description="MacB-like periplasmic core" evidence="9">
    <location>
        <begin position="25"/>
        <end position="152"/>
    </location>
</feature>
<dbReference type="EMBL" id="CP136051">
    <property type="protein sequence ID" value="WOK06080.1"/>
    <property type="molecule type" value="Genomic_DNA"/>
</dbReference>
<dbReference type="InterPro" id="IPR025857">
    <property type="entry name" value="MacB_PCD"/>
</dbReference>
<dbReference type="Proteomes" id="UP001302349">
    <property type="component" value="Chromosome"/>
</dbReference>
<feature type="transmembrane region" description="Helical" evidence="7">
    <location>
        <begin position="20"/>
        <end position="46"/>
    </location>
</feature>
<evidence type="ECO:0000259" key="9">
    <source>
        <dbReference type="Pfam" id="PF12704"/>
    </source>
</evidence>
<proteinExistence type="inferred from homology"/>
<dbReference type="Pfam" id="PF02687">
    <property type="entry name" value="FtsX"/>
    <property type="match status" value="1"/>
</dbReference>
<accession>A0ABZ0IP00</accession>
<evidence type="ECO:0000256" key="5">
    <source>
        <dbReference type="ARBA" id="ARBA00022989"/>
    </source>
</evidence>
<evidence type="ECO:0000313" key="10">
    <source>
        <dbReference type="EMBL" id="WOK06080.1"/>
    </source>
</evidence>
<reference evidence="10 11" key="1">
    <citation type="journal article" date="2023" name="Microbiol. Resour. Announc.">
        <title>Complete Genome Sequence of Imperialibacter roseus strain P4T.</title>
        <authorList>
            <person name="Tizabi D.R."/>
            <person name="Bachvaroff T."/>
            <person name="Hill R.T."/>
        </authorList>
    </citation>
    <scope>NUCLEOTIDE SEQUENCE [LARGE SCALE GENOMIC DNA]</scope>
    <source>
        <strain evidence="10 11">P4T</strain>
    </source>
</reference>
<comment type="subcellular location">
    <subcellularLocation>
        <location evidence="1">Cell membrane</location>
        <topology evidence="1">Multi-pass membrane protein</topology>
    </subcellularLocation>
</comment>
<dbReference type="InterPro" id="IPR051447">
    <property type="entry name" value="Lipoprotein-release_system"/>
</dbReference>
<keyword evidence="4 7" id="KW-0812">Transmembrane</keyword>
<feature type="transmembrane region" description="Helical" evidence="7">
    <location>
        <begin position="369"/>
        <end position="392"/>
    </location>
</feature>
<dbReference type="Pfam" id="PF12704">
    <property type="entry name" value="MacB_PCD"/>
    <property type="match status" value="1"/>
</dbReference>
<sequence>MNLPLFIARKYFVTKKKKNFINIISIISMVGVAVGTMALIIGLSFFNGLEDILRNLYGTFDSQIKVEASKGKSFVANKSLIDSIAAVPGVSIVSEVIEDFVLISYNDTDMVAKIKGVSDNFISNHRFDEHLVQGELLLKKDNAPRAIIGRGIQYALSISANNDFLALQLHYPKNVNPGSLSPSSYFNKQSIMPGGFFAIEKQYDETYIFVPLDFAVTLTEFGNKRTSLELQLQEGFTPEGVKPALQKLLGGQFKIQTSEEQHSDLFKILKWEKLFVFLTFSFIVAIASFNIFFSLSMLALEKKRDVAILYALGATDKLIRRIFVSEGALIGLIGASIGLVLGLTLSYLQQQFGVVSLGMQSSIVDAYPVLIDPLDVAVTAVLSILVTLLASYRPAYLASKSKFIADL</sequence>
<evidence type="ECO:0000256" key="2">
    <source>
        <dbReference type="ARBA" id="ARBA00005236"/>
    </source>
</evidence>
<evidence type="ECO:0000259" key="8">
    <source>
        <dbReference type="Pfam" id="PF02687"/>
    </source>
</evidence>